<evidence type="ECO:0008006" key="4">
    <source>
        <dbReference type="Google" id="ProtNLM"/>
    </source>
</evidence>
<dbReference type="AlphaFoldDB" id="A0A150G7E7"/>
<sequence>MTADEARKFASTAGPVKLLTDPMSVGYVQNPISVYYCYGPAEKGATPRLERCIAEVTNTPWGERVSFVFDPEGQSVRKALHVSPFMDMQNTWHLKAPEPAERLKLVVRASHPVHGDYFYADMVGRISDDPRRNEEAGLGRLLRYGFMPHRVAVLIYWQAVKLLFKGVRFHPPPSKEYQRQLVAEEPAADPPAKGTTAAKGAAAKGAATKRQAAKASGEAKEAAGLCPVAGAVWGAAQHSHPRNGLNGKHFLWKQAAGWPWREE</sequence>
<dbReference type="OrthoDB" id="3340520at2759"/>
<organism evidence="2 3">
    <name type="scientific">Gonium pectorale</name>
    <name type="common">Green alga</name>
    <dbReference type="NCBI Taxonomy" id="33097"/>
    <lineage>
        <taxon>Eukaryota</taxon>
        <taxon>Viridiplantae</taxon>
        <taxon>Chlorophyta</taxon>
        <taxon>core chlorophytes</taxon>
        <taxon>Chlorophyceae</taxon>
        <taxon>CS clade</taxon>
        <taxon>Chlamydomonadales</taxon>
        <taxon>Volvocaceae</taxon>
        <taxon>Gonium</taxon>
    </lineage>
</organism>
<protein>
    <recommendedName>
        <fullName evidence="4">DUF1365 domain-containing protein</fullName>
    </recommendedName>
</protein>
<dbReference type="Proteomes" id="UP000075714">
    <property type="component" value="Unassembled WGS sequence"/>
</dbReference>
<keyword evidence="3" id="KW-1185">Reference proteome</keyword>
<comment type="caution">
    <text evidence="2">The sequence shown here is derived from an EMBL/GenBank/DDBJ whole genome shotgun (WGS) entry which is preliminary data.</text>
</comment>
<evidence type="ECO:0000313" key="2">
    <source>
        <dbReference type="EMBL" id="KXZ45789.1"/>
    </source>
</evidence>
<feature type="region of interest" description="Disordered" evidence="1">
    <location>
        <begin position="183"/>
        <end position="203"/>
    </location>
</feature>
<evidence type="ECO:0000256" key="1">
    <source>
        <dbReference type="SAM" id="MobiDB-lite"/>
    </source>
</evidence>
<dbReference type="EMBL" id="LSYV01000051">
    <property type="protein sequence ID" value="KXZ45789.1"/>
    <property type="molecule type" value="Genomic_DNA"/>
</dbReference>
<name>A0A150G7E7_GONPE</name>
<dbReference type="PANTHER" id="PTHR33973:SF4">
    <property type="entry name" value="OS07G0153300 PROTEIN"/>
    <property type="match status" value="1"/>
</dbReference>
<accession>A0A150G7E7</accession>
<reference evidence="3" key="1">
    <citation type="journal article" date="2016" name="Nat. Commun.">
        <title>The Gonium pectorale genome demonstrates co-option of cell cycle regulation during the evolution of multicellularity.</title>
        <authorList>
            <person name="Hanschen E.R."/>
            <person name="Marriage T.N."/>
            <person name="Ferris P.J."/>
            <person name="Hamaji T."/>
            <person name="Toyoda A."/>
            <person name="Fujiyama A."/>
            <person name="Neme R."/>
            <person name="Noguchi H."/>
            <person name="Minakuchi Y."/>
            <person name="Suzuki M."/>
            <person name="Kawai-Toyooka H."/>
            <person name="Smith D.R."/>
            <person name="Sparks H."/>
            <person name="Anderson J."/>
            <person name="Bakaric R."/>
            <person name="Luria V."/>
            <person name="Karger A."/>
            <person name="Kirschner M.W."/>
            <person name="Durand P.M."/>
            <person name="Michod R.E."/>
            <person name="Nozaki H."/>
            <person name="Olson B.J."/>
        </authorList>
    </citation>
    <scope>NUCLEOTIDE SEQUENCE [LARGE SCALE GENOMIC DNA]</scope>
    <source>
        <strain evidence="3">NIES-2863</strain>
    </source>
</reference>
<evidence type="ECO:0000313" key="3">
    <source>
        <dbReference type="Proteomes" id="UP000075714"/>
    </source>
</evidence>
<dbReference type="PANTHER" id="PTHR33973">
    <property type="entry name" value="OS07G0153300 PROTEIN"/>
    <property type="match status" value="1"/>
</dbReference>
<dbReference type="STRING" id="33097.A0A150G7E7"/>
<proteinExistence type="predicted"/>
<dbReference type="InterPro" id="IPR010775">
    <property type="entry name" value="DUF1365"/>
</dbReference>
<gene>
    <name evidence="2" type="ORF">GPECTOR_50g582</name>
</gene>
<feature type="compositionally biased region" description="Low complexity" evidence="1">
    <location>
        <begin position="192"/>
        <end position="203"/>
    </location>
</feature>
<dbReference type="Pfam" id="PF07103">
    <property type="entry name" value="DUF1365"/>
    <property type="match status" value="1"/>
</dbReference>